<dbReference type="InterPro" id="IPR005299">
    <property type="entry name" value="MeTrfase_7"/>
</dbReference>
<dbReference type="Gene3D" id="1.10.1200.270">
    <property type="entry name" value="Methyltransferase, alpha-helical capping domain"/>
    <property type="match status" value="1"/>
</dbReference>
<dbReference type="Proteomes" id="UP001180020">
    <property type="component" value="Unassembled WGS sequence"/>
</dbReference>
<dbReference type="GO" id="GO:0046872">
    <property type="term" value="F:metal ion binding"/>
    <property type="evidence" value="ECO:0007669"/>
    <property type="project" value="UniProtKB-KW"/>
</dbReference>
<evidence type="ECO:0000256" key="1">
    <source>
        <dbReference type="ARBA" id="ARBA00022723"/>
    </source>
</evidence>
<dbReference type="Pfam" id="PF03492">
    <property type="entry name" value="Methyltransf_7"/>
    <property type="match status" value="1"/>
</dbReference>
<keyword evidence="2" id="KW-0460">Magnesium</keyword>
<organism evidence="3 4">
    <name type="scientific">Acorus calamus</name>
    <name type="common">Sweet flag</name>
    <dbReference type="NCBI Taxonomy" id="4465"/>
    <lineage>
        <taxon>Eukaryota</taxon>
        <taxon>Viridiplantae</taxon>
        <taxon>Streptophyta</taxon>
        <taxon>Embryophyta</taxon>
        <taxon>Tracheophyta</taxon>
        <taxon>Spermatophyta</taxon>
        <taxon>Magnoliopsida</taxon>
        <taxon>Liliopsida</taxon>
        <taxon>Acoraceae</taxon>
        <taxon>Acorus</taxon>
    </lineage>
</organism>
<dbReference type="Gene3D" id="3.40.50.150">
    <property type="entry name" value="Vaccinia Virus protein VP39"/>
    <property type="match status" value="1"/>
</dbReference>
<keyword evidence="4" id="KW-1185">Reference proteome</keyword>
<keyword evidence="1" id="KW-0479">Metal-binding</keyword>
<reference evidence="3" key="2">
    <citation type="submission" date="2023-06" db="EMBL/GenBank/DDBJ databases">
        <authorList>
            <person name="Ma L."/>
            <person name="Liu K.-W."/>
            <person name="Li Z."/>
            <person name="Hsiao Y.-Y."/>
            <person name="Qi Y."/>
            <person name="Fu T."/>
            <person name="Tang G."/>
            <person name="Zhang D."/>
            <person name="Sun W.-H."/>
            <person name="Liu D.-K."/>
            <person name="Li Y."/>
            <person name="Chen G.-Z."/>
            <person name="Liu X.-D."/>
            <person name="Liao X.-Y."/>
            <person name="Jiang Y.-T."/>
            <person name="Yu X."/>
            <person name="Hao Y."/>
            <person name="Huang J."/>
            <person name="Zhao X.-W."/>
            <person name="Ke S."/>
            <person name="Chen Y.-Y."/>
            <person name="Wu W.-L."/>
            <person name="Hsu J.-L."/>
            <person name="Lin Y.-F."/>
            <person name="Huang M.-D."/>
            <person name="Li C.-Y."/>
            <person name="Huang L."/>
            <person name="Wang Z.-W."/>
            <person name="Zhao X."/>
            <person name="Zhong W.-Y."/>
            <person name="Peng D.-H."/>
            <person name="Ahmad S."/>
            <person name="Lan S."/>
            <person name="Zhang J.-S."/>
            <person name="Tsai W.-C."/>
            <person name="Van De Peer Y."/>
            <person name="Liu Z.-J."/>
        </authorList>
    </citation>
    <scope>NUCLEOTIDE SEQUENCE</scope>
    <source>
        <strain evidence="3">CP</strain>
        <tissue evidence="3">Leaves</tissue>
    </source>
</reference>
<sequence>MNDGVGDTSYAMNSVIQKSILSVAREEMKKTIVDVYCAIFPERMDIANLGCSSGPTAMSPILEVVDVVDQKRRELGRPPMEFQCFLNDLPQNDFNTLFKTILPELYEKLESDKGRDHSPYFIVGVPGSFYGRLFPKRSLHFVISSTCLHWLSQAPRGLESRSQVHLNRGEIYMSKTSAPCVFNYYLEQFHRDFSTFLKSRSEEIVMGGRMVLTMMGRKVDDPSDEDLCYGWIIMTDILKKMVSEGLIDEEKIDSFNAPYYTPSPKELVEVIEGDGSFTIDRLEILEMDLEKIMTTNNDGDHGRMVHRCAKSVRAVMETMLKSHFGKEIMDDLFHRFEENLKEFFTRKYPVVISILVSLVRKG</sequence>
<name>A0AAV9DNF3_ACOCL</name>
<dbReference type="GO" id="GO:0008168">
    <property type="term" value="F:methyltransferase activity"/>
    <property type="evidence" value="ECO:0007669"/>
    <property type="project" value="InterPro"/>
</dbReference>
<protein>
    <submittedName>
        <fullName evidence="3">Jasmonate O-methyltransferase</fullName>
    </submittedName>
</protein>
<dbReference type="InterPro" id="IPR029063">
    <property type="entry name" value="SAM-dependent_MTases_sf"/>
</dbReference>
<dbReference type="PANTHER" id="PTHR31009">
    <property type="entry name" value="S-ADENOSYL-L-METHIONINE:CARBOXYL METHYLTRANSFERASE FAMILY PROTEIN"/>
    <property type="match status" value="1"/>
</dbReference>
<evidence type="ECO:0000256" key="2">
    <source>
        <dbReference type="ARBA" id="ARBA00022842"/>
    </source>
</evidence>
<dbReference type="AlphaFoldDB" id="A0AAV9DNF3"/>
<comment type="caution">
    <text evidence="3">The sequence shown here is derived from an EMBL/GenBank/DDBJ whole genome shotgun (WGS) entry which is preliminary data.</text>
</comment>
<dbReference type="InterPro" id="IPR042086">
    <property type="entry name" value="MeTrfase_capping"/>
</dbReference>
<dbReference type="SUPFAM" id="SSF53335">
    <property type="entry name" value="S-adenosyl-L-methionine-dependent methyltransferases"/>
    <property type="match status" value="1"/>
</dbReference>
<reference evidence="3" key="1">
    <citation type="journal article" date="2023" name="Nat. Commun.">
        <title>Diploid and tetraploid genomes of Acorus and the evolution of monocots.</title>
        <authorList>
            <person name="Ma L."/>
            <person name="Liu K.W."/>
            <person name="Li Z."/>
            <person name="Hsiao Y.Y."/>
            <person name="Qi Y."/>
            <person name="Fu T."/>
            <person name="Tang G.D."/>
            <person name="Zhang D."/>
            <person name="Sun W.H."/>
            <person name="Liu D.K."/>
            <person name="Li Y."/>
            <person name="Chen G.Z."/>
            <person name="Liu X.D."/>
            <person name="Liao X.Y."/>
            <person name="Jiang Y.T."/>
            <person name="Yu X."/>
            <person name="Hao Y."/>
            <person name="Huang J."/>
            <person name="Zhao X.W."/>
            <person name="Ke S."/>
            <person name="Chen Y.Y."/>
            <person name="Wu W.L."/>
            <person name="Hsu J.L."/>
            <person name="Lin Y.F."/>
            <person name="Huang M.D."/>
            <person name="Li C.Y."/>
            <person name="Huang L."/>
            <person name="Wang Z.W."/>
            <person name="Zhao X."/>
            <person name="Zhong W.Y."/>
            <person name="Peng D.H."/>
            <person name="Ahmad S."/>
            <person name="Lan S."/>
            <person name="Zhang J.S."/>
            <person name="Tsai W.C."/>
            <person name="Van de Peer Y."/>
            <person name="Liu Z.J."/>
        </authorList>
    </citation>
    <scope>NUCLEOTIDE SEQUENCE</scope>
    <source>
        <strain evidence="3">CP</strain>
    </source>
</reference>
<accession>A0AAV9DNF3</accession>
<dbReference type="EMBL" id="JAUJYO010000012">
    <property type="protein sequence ID" value="KAK1301823.1"/>
    <property type="molecule type" value="Genomic_DNA"/>
</dbReference>
<proteinExistence type="predicted"/>
<evidence type="ECO:0000313" key="4">
    <source>
        <dbReference type="Proteomes" id="UP001180020"/>
    </source>
</evidence>
<evidence type="ECO:0000313" key="3">
    <source>
        <dbReference type="EMBL" id="KAK1301823.1"/>
    </source>
</evidence>
<gene>
    <name evidence="3" type="primary">JMT</name>
    <name evidence="3" type="ORF">QJS10_CPB12g00044</name>
</gene>